<dbReference type="SUPFAM" id="SSF57667">
    <property type="entry name" value="beta-beta-alpha zinc fingers"/>
    <property type="match status" value="1"/>
</dbReference>
<dbReference type="InterPro" id="IPR013087">
    <property type="entry name" value="Znf_C2H2_type"/>
</dbReference>
<evidence type="ECO:0000259" key="2">
    <source>
        <dbReference type="PROSITE" id="PS50157"/>
    </source>
</evidence>
<dbReference type="PANTHER" id="PTHR46353:SF11">
    <property type="entry name" value="C2H2-TYPE DOMAIN-CONTAINING PROTEIN"/>
    <property type="match status" value="1"/>
</dbReference>
<evidence type="ECO:0000313" key="3">
    <source>
        <dbReference type="EMBL" id="GMN52350.1"/>
    </source>
</evidence>
<dbReference type="PROSITE" id="PS00028">
    <property type="entry name" value="ZINC_FINGER_C2H2_1"/>
    <property type="match status" value="1"/>
</dbReference>
<dbReference type="GO" id="GO:0003700">
    <property type="term" value="F:DNA-binding transcription factor activity"/>
    <property type="evidence" value="ECO:0007669"/>
    <property type="project" value="TreeGrafter"/>
</dbReference>
<dbReference type="Gene3D" id="3.30.160.60">
    <property type="entry name" value="Classic Zinc Finger"/>
    <property type="match status" value="1"/>
</dbReference>
<dbReference type="GO" id="GO:0010090">
    <property type="term" value="P:trichome morphogenesis"/>
    <property type="evidence" value="ECO:0007669"/>
    <property type="project" value="InterPro"/>
</dbReference>
<accession>A0AA88AI32</accession>
<keyword evidence="1" id="KW-0479">Metal-binding</keyword>
<name>A0AA88AI32_FICCA</name>
<protein>
    <recommendedName>
        <fullName evidence="2">C2H2-type domain-containing protein</fullName>
    </recommendedName>
</protein>
<dbReference type="GO" id="GO:0008270">
    <property type="term" value="F:zinc ion binding"/>
    <property type="evidence" value="ECO:0007669"/>
    <property type="project" value="UniProtKB-KW"/>
</dbReference>
<proteinExistence type="predicted"/>
<dbReference type="Gramene" id="FCD_00013770-RA">
    <property type="protein sequence ID" value="FCD_00013770-RA:cds"/>
    <property type="gene ID" value="FCD_00013770"/>
</dbReference>
<dbReference type="PROSITE" id="PS50157">
    <property type="entry name" value="ZINC_FINGER_C2H2_2"/>
    <property type="match status" value="1"/>
</dbReference>
<evidence type="ECO:0000256" key="1">
    <source>
        <dbReference type="PROSITE-ProRule" id="PRU00042"/>
    </source>
</evidence>
<dbReference type="Proteomes" id="UP001187192">
    <property type="component" value="Unassembled WGS sequence"/>
</dbReference>
<keyword evidence="4" id="KW-1185">Reference proteome</keyword>
<dbReference type="PANTHER" id="PTHR46353">
    <property type="entry name" value="ZINC FINGER PROTEIN 5"/>
    <property type="match status" value="1"/>
</dbReference>
<dbReference type="GO" id="GO:0009736">
    <property type="term" value="P:cytokinin-activated signaling pathway"/>
    <property type="evidence" value="ECO:0007669"/>
    <property type="project" value="TreeGrafter"/>
</dbReference>
<dbReference type="InterPro" id="IPR036236">
    <property type="entry name" value="Znf_C2H2_sf"/>
</dbReference>
<keyword evidence="1" id="KW-0863">Zinc-finger</keyword>
<dbReference type="InterPro" id="IPR044299">
    <property type="entry name" value="GIS3/ZFP5/ZFP6"/>
</dbReference>
<evidence type="ECO:0000313" key="4">
    <source>
        <dbReference type="Proteomes" id="UP001187192"/>
    </source>
</evidence>
<dbReference type="AlphaFoldDB" id="A0AA88AI32"/>
<dbReference type="GO" id="GO:0009740">
    <property type="term" value="P:gibberellic acid mediated signaling pathway"/>
    <property type="evidence" value="ECO:0007669"/>
    <property type="project" value="TreeGrafter"/>
</dbReference>
<keyword evidence="1" id="KW-0862">Zinc</keyword>
<organism evidence="3 4">
    <name type="scientific">Ficus carica</name>
    <name type="common">Common fig</name>
    <dbReference type="NCBI Taxonomy" id="3494"/>
    <lineage>
        <taxon>Eukaryota</taxon>
        <taxon>Viridiplantae</taxon>
        <taxon>Streptophyta</taxon>
        <taxon>Embryophyta</taxon>
        <taxon>Tracheophyta</taxon>
        <taxon>Spermatophyta</taxon>
        <taxon>Magnoliopsida</taxon>
        <taxon>eudicotyledons</taxon>
        <taxon>Gunneridae</taxon>
        <taxon>Pentapetalae</taxon>
        <taxon>rosids</taxon>
        <taxon>fabids</taxon>
        <taxon>Rosales</taxon>
        <taxon>Moraceae</taxon>
        <taxon>Ficeae</taxon>
        <taxon>Ficus</taxon>
    </lineage>
</organism>
<dbReference type="GO" id="GO:0005634">
    <property type="term" value="C:nucleus"/>
    <property type="evidence" value="ECO:0007669"/>
    <property type="project" value="TreeGrafter"/>
</dbReference>
<sequence>MSNHNSSTSLKLFGFPITENGEVVLPTDQKPDQTWELESRKFKCQFCRRVFANSQALGGHQNAHKRERQRVSAQFQCRGPVPHIVAAGPVLSPHAMRSPAATTAAAAAVSIYSTTPRFANNVNIGYSNNPSQQPHLLSSSSSSRTFPSQYYSCLVSRPVVLQQELAKPEVGVDLHLKLSLSG</sequence>
<gene>
    <name evidence="3" type="ORF">TIFTF001_021492</name>
</gene>
<dbReference type="GO" id="GO:0000976">
    <property type="term" value="F:transcription cis-regulatory region binding"/>
    <property type="evidence" value="ECO:0007669"/>
    <property type="project" value="TreeGrafter"/>
</dbReference>
<dbReference type="EMBL" id="BTGU01000041">
    <property type="protein sequence ID" value="GMN52350.1"/>
    <property type="molecule type" value="Genomic_DNA"/>
</dbReference>
<feature type="domain" description="C2H2-type" evidence="2">
    <location>
        <begin position="42"/>
        <end position="69"/>
    </location>
</feature>
<reference evidence="3" key="1">
    <citation type="submission" date="2023-07" db="EMBL/GenBank/DDBJ databases">
        <title>draft genome sequence of fig (Ficus carica).</title>
        <authorList>
            <person name="Takahashi T."/>
            <person name="Nishimura K."/>
        </authorList>
    </citation>
    <scope>NUCLEOTIDE SEQUENCE</scope>
</reference>
<comment type="caution">
    <text evidence="3">The sequence shown here is derived from an EMBL/GenBank/DDBJ whole genome shotgun (WGS) entry which is preliminary data.</text>
</comment>